<dbReference type="NCBIfam" id="TIGR03506">
    <property type="entry name" value="FlgEFG_subfam"/>
    <property type="match status" value="2"/>
</dbReference>
<reference evidence="9" key="1">
    <citation type="submission" date="2020-08" db="EMBL/GenBank/DDBJ databases">
        <title>Genomic insights into the carbon and energy metabolism of the first obligate autotrophic acetogenic bacterium Aceticella autotrophica gen. nov., sp. nov.</title>
        <authorList>
            <person name="Toshchakov S.V."/>
            <person name="Elcheninov A.G."/>
            <person name="Kublanov I.V."/>
            <person name="Frolov E.N."/>
            <person name="Lebedinsky A.V."/>
        </authorList>
    </citation>
    <scope>NUCLEOTIDE SEQUENCE</scope>
    <source>
        <strain evidence="9">3443-3Ac</strain>
    </source>
</reference>
<organism evidence="9 10">
    <name type="scientific">Aceticella autotrophica</name>
    <dbReference type="NCBI Taxonomy" id="2755338"/>
    <lineage>
        <taxon>Bacteria</taxon>
        <taxon>Bacillati</taxon>
        <taxon>Bacillota</taxon>
        <taxon>Clostridia</taxon>
        <taxon>Thermoanaerobacterales</taxon>
        <taxon>Thermoanaerobacteraceae</taxon>
        <taxon>Aceticella</taxon>
    </lineage>
</organism>
<keyword evidence="5" id="KW-0975">Bacterial flagellum</keyword>
<dbReference type="InterPro" id="IPR001444">
    <property type="entry name" value="Flag_bb_rod_N"/>
</dbReference>
<evidence type="ECO:0000256" key="2">
    <source>
        <dbReference type="ARBA" id="ARBA00017948"/>
    </source>
</evidence>
<evidence type="ECO:0000313" key="9">
    <source>
        <dbReference type="EMBL" id="QSZ27697.1"/>
    </source>
</evidence>
<dbReference type="InterPro" id="IPR053967">
    <property type="entry name" value="LlgE_F_G-like_D1"/>
</dbReference>
<comment type="subcellular location">
    <subcellularLocation>
        <location evidence="5">Bacterial flagellum basal body</location>
    </subcellularLocation>
</comment>
<keyword evidence="9" id="KW-0282">Flagellum</keyword>
<dbReference type="EMBL" id="CP060096">
    <property type="protein sequence ID" value="QSZ27697.1"/>
    <property type="molecule type" value="Genomic_DNA"/>
</dbReference>
<name>A0A975AWC3_9THEO</name>
<keyword evidence="9" id="KW-0969">Cilium</keyword>
<feature type="domain" description="Flagellar basal body rod protein N-terminal" evidence="6">
    <location>
        <begin position="7"/>
        <end position="35"/>
    </location>
</feature>
<evidence type="ECO:0000259" key="8">
    <source>
        <dbReference type="Pfam" id="PF22692"/>
    </source>
</evidence>
<dbReference type="GO" id="GO:0071978">
    <property type="term" value="P:bacterial-type flagellum-dependent swarming motility"/>
    <property type="evidence" value="ECO:0007669"/>
    <property type="project" value="TreeGrafter"/>
</dbReference>
<evidence type="ECO:0000256" key="1">
    <source>
        <dbReference type="ARBA" id="ARBA00009677"/>
    </source>
</evidence>
<keyword evidence="10" id="KW-1185">Reference proteome</keyword>
<dbReference type="AlphaFoldDB" id="A0A975AWC3"/>
<dbReference type="PANTHER" id="PTHR30435:SF19">
    <property type="entry name" value="FLAGELLAR BASAL-BODY ROD PROTEIN FLGG"/>
    <property type="match status" value="1"/>
</dbReference>
<evidence type="ECO:0000259" key="7">
    <source>
        <dbReference type="Pfam" id="PF06429"/>
    </source>
</evidence>
<evidence type="ECO:0000256" key="5">
    <source>
        <dbReference type="RuleBase" id="RU362116"/>
    </source>
</evidence>
<dbReference type="InterPro" id="IPR010930">
    <property type="entry name" value="Flg_bb/hook_C_dom"/>
</dbReference>
<dbReference type="InterPro" id="IPR012834">
    <property type="entry name" value="FlgG_G_neg"/>
</dbReference>
<dbReference type="Pfam" id="PF06429">
    <property type="entry name" value="Flg_bbr_C"/>
    <property type="match status" value="1"/>
</dbReference>
<dbReference type="NCBIfam" id="TIGR02488">
    <property type="entry name" value="flgG_G_neg"/>
    <property type="match status" value="1"/>
</dbReference>
<dbReference type="InterPro" id="IPR019776">
    <property type="entry name" value="Flagellar_basal_body_rod_CS"/>
</dbReference>
<feature type="domain" description="Flagellar hook protein FlgE/F/G-like D1" evidence="8">
    <location>
        <begin position="94"/>
        <end position="167"/>
    </location>
</feature>
<dbReference type="InterPro" id="IPR020013">
    <property type="entry name" value="Flagellar_FlgE/F/G"/>
</dbReference>
<evidence type="ECO:0000259" key="6">
    <source>
        <dbReference type="Pfam" id="PF00460"/>
    </source>
</evidence>
<dbReference type="RefSeq" id="WP_284680405.1">
    <property type="nucleotide sequence ID" value="NZ_CP060096.1"/>
</dbReference>
<proteinExistence type="inferred from homology"/>
<dbReference type="SUPFAM" id="SSF117143">
    <property type="entry name" value="Flagellar hook protein flgE"/>
    <property type="match status" value="1"/>
</dbReference>
<dbReference type="Proteomes" id="UP000671913">
    <property type="component" value="Chromosome"/>
</dbReference>
<dbReference type="Pfam" id="PF00460">
    <property type="entry name" value="Flg_bb_rod"/>
    <property type="match status" value="1"/>
</dbReference>
<evidence type="ECO:0000313" key="10">
    <source>
        <dbReference type="Proteomes" id="UP000671913"/>
    </source>
</evidence>
<dbReference type="Pfam" id="PF22692">
    <property type="entry name" value="LlgE_F_G_D1"/>
    <property type="match status" value="1"/>
</dbReference>
<dbReference type="InterPro" id="IPR012836">
    <property type="entry name" value="FlgF"/>
</dbReference>
<evidence type="ECO:0000256" key="4">
    <source>
        <dbReference type="NCBIfam" id="TIGR02488"/>
    </source>
</evidence>
<accession>A0A975AWC3</accession>
<sequence length="269" mass="28837">MMRALWSAASGMNAQQLNVDVISNNLANVNTTAFKKDRAEFKDLVYQTLQTENIYGGQGKPVNMQVGVGVRTSAIVKDFKEGSLQQTENPLDVALDGEGFFAIQGPDGKTYYTRDGSFKLSVDSANGGKATLTTADGYPVLDDSGKAITFDGIQKDISISPDGVITAKNADGTLNKIATLGVYNFSNPQGLFSKGSNLYEETAASGTAGKRDVFKGKMGNIMQGFLETSNVQVVNEMVNMITAQRAYEINSKAIQAADEMLGIANNLRR</sequence>
<gene>
    <name evidence="9" type="primary">flgG</name>
    <name evidence="9" type="ORF">ACETAC_01980</name>
</gene>
<dbReference type="KEGG" id="aaut:ACETAC_01980"/>
<feature type="domain" description="Flagellar basal-body/hook protein C-terminal" evidence="7">
    <location>
        <begin position="222"/>
        <end position="267"/>
    </location>
</feature>
<dbReference type="GO" id="GO:0009426">
    <property type="term" value="C:bacterial-type flagellum basal body, distal rod"/>
    <property type="evidence" value="ECO:0007669"/>
    <property type="project" value="UniProtKB-UniRule"/>
</dbReference>
<comment type="similarity">
    <text evidence="1 5">Belongs to the flagella basal body rod proteins family.</text>
</comment>
<dbReference type="InterPro" id="IPR037925">
    <property type="entry name" value="FlgE/F/G-like"/>
</dbReference>
<evidence type="ECO:0000256" key="3">
    <source>
        <dbReference type="ARBA" id="ARBA00025933"/>
    </source>
</evidence>
<dbReference type="PANTHER" id="PTHR30435">
    <property type="entry name" value="FLAGELLAR PROTEIN"/>
    <property type="match status" value="1"/>
</dbReference>
<comment type="subunit">
    <text evidence="3">The basal body constitutes a major portion of the flagellar organelle and consists of four rings (L,P,S, and M) mounted on a central rod. The rod consists of about 26 subunits of FlgG in the distal portion, and FlgB, FlgC and FlgF are thought to build up the proximal portion of the rod with about 6 subunits each.</text>
</comment>
<dbReference type="PROSITE" id="PS00588">
    <property type="entry name" value="FLAGELLA_BB_ROD"/>
    <property type="match status" value="1"/>
</dbReference>
<protein>
    <recommendedName>
        <fullName evidence="2 4">Flagellar basal-body rod protein FlgG</fullName>
    </recommendedName>
</protein>
<keyword evidence="9" id="KW-0966">Cell projection</keyword>
<dbReference type="NCBIfam" id="TIGR02490">
    <property type="entry name" value="flgF"/>
    <property type="match status" value="1"/>
</dbReference>